<feature type="non-terminal residue" evidence="1">
    <location>
        <position position="1"/>
    </location>
</feature>
<dbReference type="SUPFAM" id="SSF56672">
    <property type="entry name" value="DNA/RNA polymerases"/>
    <property type="match status" value="1"/>
</dbReference>
<sequence length="167" mass="19180">KKYKPVALKTRPVLGSVPEQFRIVRDIKGDPLSTMRKLNPNPPPFKPGGRYTAERAAISDKLHDDDLLQPAERDLLHHFMATNNDVFAWSDNERGNFKSEYFPPIDFPVIPHTPWVQKNIPIPPGLYKEVCSMIRCKIDSGVYEPSNSSYRSRWFCVVKKDGKSLRI</sequence>
<reference evidence="1 2" key="1">
    <citation type="journal article" date="2016" name="Mol. Biol. Evol.">
        <title>Comparative Genomics of Early-Diverging Mushroom-Forming Fungi Provides Insights into the Origins of Lignocellulose Decay Capabilities.</title>
        <authorList>
            <person name="Nagy L.G."/>
            <person name="Riley R."/>
            <person name="Tritt A."/>
            <person name="Adam C."/>
            <person name="Daum C."/>
            <person name="Floudas D."/>
            <person name="Sun H."/>
            <person name="Yadav J.S."/>
            <person name="Pangilinan J."/>
            <person name="Larsson K.H."/>
            <person name="Matsuura K."/>
            <person name="Barry K."/>
            <person name="Labutti K."/>
            <person name="Kuo R."/>
            <person name="Ohm R.A."/>
            <person name="Bhattacharya S.S."/>
            <person name="Shirouzu T."/>
            <person name="Yoshinaga Y."/>
            <person name="Martin F.M."/>
            <person name="Grigoriev I.V."/>
            <person name="Hibbett D.S."/>
        </authorList>
    </citation>
    <scope>NUCLEOTIDE SEQUENCE [LARGE SCALE GENOMIC DNA]</scope>
    <source>
        <strain evidence="1 2">L-15889</strain>
    </source>
</reference>
<organism evidence="1 2">
    <name type="scientific">Daedalea quercina L-15889</name>
    <dbReference type="NCBI Taxonomy" id="1314783"/>
    <lineage>
        <taxon>Eukaryota</taxon>
        <taxon>Fungi</taxon>
        <taxon>Dikarya</taxon>
        <taxon>Basidiomycota</taxon>
        <taxon>Agaricomycotina</taxon>
        <taxon>Agaricomycetes</taxon>
        <taxon>Polyporales</taxon>
        <taxon>Fomitopsis</taxon>
    </lineage>
</organism>
<accession>A0A165KF81</accession>
<dbReference type="Gene3D" id="3.10.10.10">
    <property type="entry name" value="HIV Type 1 Reverse Transcriptase, subunit A, domain 1"/>
    <property type="match status" value="1"/>
</dbReference>
<dbReference type="OrthoDB" id="5599163at2759"/>
<keyword evidence="2" id="KW-1185">Reference proteome</keyword>
<evidence type="ECO:0000313" key="2">
    <source>
        <dbReference type="Proteomes" id="UP000076727"/>
    </source>
</evidence>
<dbReference type="Proteomes" id="UP000076727">
    <property type="component" value="Unassembled WGS sequence"/>
</dbReference>
<evidence type="ECO:0008006" key="3">
    <source>
        <dbReference type="Google" id="ProtNLM"/>
    </source>
</evidence>
<dbReference type="EMBL" id="KV429303">
    <property type="protein sequence ID" value="KZT63060.1"/>
    <property type="molecule type" value="Genomic_DNA"/>
</dbReference>
<dbReference type="InterPro" id="IPR043502">
    <property type="entry name" value="DNA/RNA_pol_sf"/>
</dbReference>
<dbReference type="STRING" id="1314783.A0A165KF81"/>
<evidence type="ECO:0000313" key="1">
    <source>
        <dbReference type="EMBL" id="KZT63060.1"/>
    </source>
</evidence>
<protein>
    <recommendedName>
        <fullName evidence="3">DNA/RNA polymerase</fullName>
    </recommendedName>
</protein>
<dbReference type="AlphaFoldDB" id="A0A165KF81"/>
<proteinExistence type="predicted"/>
<gene>
    <name evidence="1" type="ORF">DAEQUDRAFT_655157</name>
</gene>
<feature type="non-terminal residue" evidence="1">
    <location>
        <position position="167"/>
    </location>
</feature>
<name>A0A165KF81_9APHY</name>